<evidence type="ECO:0000256" key="1">
    <source>
        <dbReference type="ARBA" id="ARBA00006479"/>
    </source>
</evidence>
<evidence type="ECO:0000313" key="2">
    <source>
        <dbReference type="EMBL" id="KUK23692.1"/>
    </source>
</evidence>
<dbReference type="InterPro" id="IPR036388">
    <property type="entry name" value="WH-like_DNA-bd_sf"/>
</dbReference>
<dbReference type="InterPro" id="IPR043129">
    <property type="entry name" value="ATPase_NBD"/>
</dbReference>
<comment type="caution">
    <text evidence="2">The sequence shown here is derived from an EMBL/GenBank/DDBJ whole genome shotgun (WGS) entry which is preliminary data.</text>
</comment>
<sequence>MPSPLLRRENKIKILRYILKNGKTTRNQLASNLNLAHSTLSYIIDELLDEGFLVFEEIRKRRGRPYQILKVNPEKFTAIGVKVGREEVRGVLFDASMNPLKEHRVQILSGMRNNDGYTRALRETIEQLHSENLLGVGICSSGIVKEGKVIVSHVMNVKDWDPRKVLKDLERILVMNDSDALCREISQRVNADFLLVSYGIGIGASLWKDKRIHHLEMGHMLASSEGKCYCGQTGCLEYHSSEYAVLKSCLGKEIDFEDFITSEEEKYRQTIEELREKARKDFDSVKVHYEKAFKTFSVVLGNVIMGSGVSRVFFAGEGVVNEEMIKILEEMVRARFNRDFVGEVQFQVANANWMLGAARAVVDKYLPYIVK</sequence>
<dbReference type="Pfam" id="PF00480">
    <property type="entry name" value="ROK"/>
    <property type="match status" value="1"/>
</dbReference>
<dbReference type="CDD" id="cd00090">
    <property type="entry name" value="HTH_ARSR"/>
    <property type="match status" value="1"/>
</dbReference>
<evidence type="ECO:0000313" key="3">
    <source>
        <dbReference type="Proteomes" id="UP000058636"/>
    </source>
</evidence>
<organism evidence="2 3">
    <name type="scientific">Thermotoga petrophila</name>
    <dbReference type="NCBI Taxonomy" id="93929"/>
    <lineage>
        <taxon>Bacteria</taxon>
        <taxon>Thermotogati</taxon>
        <taxon>Thermotogota</taxon>
        <taxon>Thermotogae</taxon>
        <taxon>Thermotogales</taxon>
        <taxon>Thermotogaceae</taxon>
        <taxon>Thermotoga</taxon>
    </lineage>
</organism>
<dbReference type="PATRIC" id="fig|93930.3.peg.922"/>
<dbReference type="InterPro" id="IPR000600">
    <property type="entry name" value="ROK"/>
</dbReference>
<dbReference type="Proteomes" id="UP000058636">
    <property type="component" value="Unassembled WGS sequence"/>
</dbReference>
<dbReference type="SUPFAM" id="SSF46785">
    <property type="entry name" value="Winged helix' DNA-binding domain"/>
    <property type="match status" value="1"/>
</dbReference>
<protein>
    <submittedName>
        <fullName evidence="2">ROK family protein</fullName>
    </submittedName>
</protein>
<proteinExistence type="inferred from homology"/>
<dbReference type="InterPro" id="IPR011991">
    <property type="entry name" value="ArsR-like_HTH"/>
</dbReference>
<reference evidence="2 3" key="1">
    <citation type="journal article" date="2015" name="MBio">
        <title>Genome-Resolved Metagenomic Analysis Reveals Roles for Candidate Phyla and Other Microbial Community Members in Biogeochemical Transformations in Oil Reservoirs.</title>
        <authorList>
            <person name="Hu P."/>
            <person name="Tom L."/>
            <person name="Singh A."/>
            <person name="Thomas B.C."/>
            <person name="Baker B.J."/>
            <person name="Piceno Y.M."/>
            <person name="Andersen G.L."/>
            <person name="Banfield J.F."/>
        </authorList>
    </citation>
    <scope>NUCLEOTIDE SEQUENCE [LARGE SCALE GENOMIC DNA]</scope>
    <source>
        <strain evidence="2">46_26</strain>
    </source>
</reference>
<comment type="similarity">
    <text evidence="1">Belongs to the ROK (NagC/XylR) family.</text>
</comment>
<gene>
    <name evidence="2" type="ORF">XD57_0227</name>
</gene>
<dbReference type="AlphaFoldDB" id="A0A101ERR7"/>
<dbReference type="InterPro" id="IPR036390">
    <property type="entry name" value="WH_DNA-bd_sf"/>
</dbReference>
<name>A0A101ERR7_9THEM</name>
<dbReference type="PANTHER" id="PTHR18964:SF149">
    <property type="entry name" value="BIFUNCTIONAL UDP-N-ACETYLGLUCOSAMINE 2-EPIMERASE_N-ACETYLMANNOSAMINE KINASE"/>
    <property type="match status" value="1"/>
</dbReference>
<dbReference type="SUPFAM" id="SSF53067">
    <property type="entry name" value="Actin-like ATPase domain"/>
    <property type="match status" value="1"/>
</dbReference>
<accession>A0A101ERR7</accession>
<dbReference type="EMBL" id="LGFG01000009">
    <property type="protein sequence ID" value="KUK23692.1"/>
    <property type="molecule type" value="Genomic_DNA"/>
</dbReference>
<dbReference type="Gene3D" id="1.10.10.10">
    <property type="entry name" value="Winged helix-like DNA-binding domain superfamily/Winged helix DNA-binding domain"/>
    <property type="match status" value="1"/>
</dbReference>
<dbReference type="Gene3D" id="3.30.420.40">
    <property type="match status" value="2"/>
</dbReference>
<dbReference type="PANTHER" id="PTHR18964">
    <property type="entry name" value="ROK (REPRESSOR, ORF, KINASE) FAMILY"/>
    <property type="match status" value="1"/>
</dbReference>
<dbReference type="Pfam" id="PF13412">
    <property type="entry name" value="HTH_24"/>
    <property type="match status" value="1"/>
</dbReference>